<dbReference type="InterPro" id="IPR037164">
    <property type="entry name" value="Satellite_virus_coat_sf"/>
</dbReference>
<evidence type="ECO:0000256" key="4">
    <source>
        <dbReference type="SAM" id="Phobius"/>
    </source>
</evidence>
<dbReference type="GO" id="GO:0005198">
    <property type="term" value="F:structural molecule activity"/>
    <property type="evidence" value="ECO:0007669"/>
    <property type="project" value="InterPro"/>
</dbReference>
<dbReference type="GO" id="GO:0019028">
    <property type="term" value="C:viral capsid"/>
    <property type="evidence" value="ECO:0007669"/>
    <property type="project" value="UniProtKB-KW"/>
</dbReference>
<dbReference type="Pfam" id="PF00844">
    <property type="entry name" value="Gemini_coat"/>
    <property type="match status" value="1"/>
</dbReference>
<dbReference type="InterPro" id="IPR000263">
    <property type="entry name" value="GV_A/BR1_coat"/>
</dbReference>
<name>A0A8A4XB22_9VIRU</name>
<dbReference type="Gene3D" id="2.60.120.20">
    <property type="match status" value="1"/>
</dbReference>
<evidence type="ECO:0000313" key="5">
    <source>
        <dbReference type="EMBL" id="QTE03381.1"/>
    </source>
</evidence>
<comment type="subcellular location">
    <subcellularLocation>
        <location evidence="1">Virion</location>
    </subcellularLocation>
</comment>
<dbReference type="InterPro" id="IPR029053">
    <property type="entry name" value="Viral_coat"/>
</dbReference>
<sequence length="247" mass="26715">MRSTKSTKYRGSSRKIAAARAAVGRANAVLGARSTMSTRSYGPPASRGFYGSYSLRGRSELKFIDTANTNIALMTTWGVALMNGVAQGVEYNQRIGRQATMKSIIFNGNVFNLATASLNAFNGAYCRLVIVYDTQPNSGTIPTGTDIFVLNDPNSPLNLNNRDRFQVLMDVRKQVSAFTMNATPALTAGSPSNSYFKKYKKCNKEIIFSGVGATLGSISTGALYLCIIADAAVAALDYYVRVRFTDN</sequence>
<evidence type="ECO:0000256" key="2">
    <source>
        <dbReference type="ARBA" id="ARBA00022561"/>
    </source>
</evidence>
<dbReference type="SUPFAM" id="SSF88650">
    <property type="entry name" value="Satellite viruses"/>
    <property type="match status" value="1"/>
</dbReference>
<keyword evidence="4" id="KW-1133">Transmembrane helix</keyword>
<keyword evidence="2" id="KW-0167">Capsid protein</keyword>
<evidence type="ECO:0000256" key="3">
    <source>
        <dbReference type="ARBA" id="ARBA00022844"/>
    </source>
</evidence>
<proteinExistence type="predicted"/>
<accession>A0A8A4XB22</accession>
<reference evidence="5" key="1">
    <citation type="submission" date="2020-10" db="EMBL/GenBank/DDBJ databases">
        <title>CRESS DNA virus dark matter in the feces of wild birds.</title>
        <authorList>
            <person name="Yang S."/>
            <person name="Zhang W."/>
        </authorList>
    </citation>
    <scope>NUCLEOTIDE SEQUENCE</scope>
    <source>
        <strain evidence="5">Cra70usv4</strain>
    </source>
</reference>
<feature type="transmembrane region" description="Helical" evidence="4">
    <location>
        <begin position="206"/>
        <end position="236"/>
    </location>
</feature>
<dbReference type="EMBL" id="MW182764">
    <property type="protein sequence ID" value="QTE03381.1"/>
    <property type="molecule type" value="Genomic_DNA"/>
</dbReference>
<keyword evidence="4" id="KW-0812">Transmembrane</keyword>
<organism evidence="5">
    <name type="scientific">Grus japonensis CRESS-DNA-virus sp</name>
    <dbReference type="NCBI Taxonomy" id="2815045"/>
    <lineage>
        <taxon>Viruses</taxon>
        <taxon>Monodnaviria</taxon>
        <taxon>Shotokuvirae</taxon>
        <taxon>Cressdnaviricota</taxon>
    </lineage>
</organism>
<keyword evidence="3" id="KW-0946">Virion</keyword>
<protein>
    <submittedName>
        <fullName evidence="5">Capsid protein</fullName>
    </submittedName>
</protein>
<keyword evidence="4" id="KW-0472">Membrane</keyword>
<evidence type="ECO:0000256" key="1">
    <source>
        <dbReference type="ARBA" id="ARBA00004328"/>
    </source>
</evidence>